<comment type="caution">
    <text evidence="1">The sequence shown here is derived from an EMBL/GenBank/DDBJ whole genome shotgun (WGS) entry which is preliminary data.</text>
</comment>
<dbReference type="RefSeq" id="WP_379899310.1">
    <property type="nucleotide sequence ID" value="NZ_JBHRTR010000020.1"/>
</dbReference>
<keyword evidence="2" id="KW-1185">Reference proteome</keyword>
<proteinExistence type="predicted"/>
<organism evidence="1 2">
    <name type="scientific">Marinibaculum pumilum</name>
    <dbReference type="NCBI Taxonomy" id="1766165"/>
    <lineage>
        <taxon>Bacteria</taxon>
        <taxon>Pseudomonadati</taxon>
        <taxon>Pseudomonadota</taxon>
        <taxon>Alphaproteobacteria</taxon>
        <taxon>Rhodospirillales</taxon>
        <taxon>Rhodospirillaceae</taxon>
        <taxon>Marinibaculum</taxon>
    </lineage>
</organism>
<sequence>MPFRKVVLPCPSKSGKPFIRGEGAKLNEAKFVEPATRYLVDLCKERVDFAAQDELYDLPEVKKGQETRRTLDGMALDSIGRWIEEGLFLKNANVFDDGSFPRLPSTFWIIVPDGFDLKMRGEDGTLQDVEVPVGLHECSTKAWDPESGEATKIVLKIPGEPVISEANLLALLEGGAAYVDRIDFCSLPFMEYKPART</sequence>
<evidence type="ECO:0000313" key="2">
    <source>
        <dbReference type="Proteomes" id="UP001595528"/>
    </source>
</evidence>
<gene>
    <name evidence="1" type="ORF">ACFOGJ_07915</name>
</gene>
<dbReference type="Proteomes" id="UP001595528">
    <property type="component" value="Unassembled WGS sequence"/>
</dbReference>
<dbReference type="EMBL" id="JBHRTR010000020">
    <property type="protein sequence ID" value="MFC3227149.1"/>
    <property type="molecule type" value="Genomic_DNA"/>
</dbReference>
<accession>A0ABV7KXU6</accession>
<name>A0ABV7KXU6_9PROT</name>
<protein>
    <submittedName>
        <fullName evidence="1">Uncharacterized protein</fullName>
    </submittedName>
</protein>
<evidence type="ECO:0000313" key="1">
    <source>
        <dbReference type="EMBL" id="MFC3227149.1"/>
    </source>
</evidence>
<reference evidence="2" key="1">
    <citation type="journal article" date="2019" name="Int. J. Syst. Evol. Microbiol.">
        <title>The Global Catalogue of Microorganisms (GCM) 10K type strain sequencing project: providing services to taxonomists for standard genome sequencing and annotation.</title>
        <authorList>
            <consortium name="The Broad Institute Genomics Platform"/>
            <consortium name="The Broad Institute Genome Sequencing Center for Infectious Disease"/>
            <person name="Wu L."/>
            <person name="Ma J."/>
        </authorList>
    </citation>
    <scope>NUCLEOTIDE SEQUENCE [LARGE SCALE GENOMIC DNA]</scope>
    <source>
        <strain evidence="2">KCTC 42964</strain>
    </source>
</reference>